<reference evidence="2 3" key="1">
    <citation type="submission" date="2016-10" db="EMBL/GenBank/DDBJ databases">
        <title>Arsenicibacter rosenii gen. nov., sp. nov., an efficient arsenic-methylating bacterium isolated from an arsenic-contaminated paddy soil.</title>
        <authorList>
            <person name="Huang K."/>
        </authorList>
    </citation>
    <scope>NUCLEOTIDE SEQUENCE [LARGE SCALE GENOMIC DNA]</scope>
    <source>
        <strain evidence="2 3">SM-1</strain>
    </source>
</reference>
<dbReference type="AlphaFoldDB" id="A0A1S2VEN0"/>
<dbReference type="Pfam" id="PF21781">
    <property type="entry name" value="DUF6876"/>
    <property type="match status" value="1"/>
</dbReference>
<keyword evidence="3" id="KW-1185">Reference proteome</keyword>
<dbReference type="Proteomes" id="UP000181790">
    <property type="component" value="Unassembled WGS sequence"/>
</dbReference>
<feature type="domain" description="DUF6876" evidence="1">
    <location>
        <begin position="9"/>
        <end position="124"/>
    </location>
</feature>
<name>A0A1S2VEN0_9BACT</name>
<evidence type="ECO:0000313" key="2">
    <source>
        <dbReference type="EMBL" id="OIN57169.1"/>
    </source>
</evidence>
<protein>
    <recommendedName>
        <fullName evidence="1">DUF6876 domain-containing protein</fullName>
    </recommendedName>
</protein>
<dbReference type="EMBL" id="MORL01000015">
    <property type="protein sequence ID" value="OIN57169.1"/>
    <property type="molecule type" value="Genomic_DNA"/>
</dbReference>
<evidence type="ECO:0000313" key="3">
    <source>
        <dbReference type="Proteomes" id="UP000181790"/>
    </source>
</evidence>
<evidence type="ECO:0000259" key="1">
    <source>
        <dbReference type="Pfam" id="PF21781"/>
    </source>
</evidence>
<sequence>MTPAEKADHLTKELRRFTGTVTWFRHILFPKYLYTEGVRFLAEEAEAYWLIEMIFAFQTKPVIRNAGYFQAWDLIVHDNKTATLTCENGNCDLVFTHHLTFTDFPLPKVKMFFIHDTLLLTSEY</sequence>
<comment type="caution">
    <text evidence="2">The sequence shown here is derived from an EMBL/GenBank/DDBJ whole genome shotgun (WGS) entry which is preliminary data.</text>
</comment>
<gene>
    <name evidence="2" type="ORF">BLX24_21615</name>
</gene>
<dbReference type="InterPro" id="IPR049241">
    <property type="entry name" value="DUF6876"/>
</dbReference>
<accession>A0A1S2VEN0</accession>
<proteinExistence type="predicted"/>
<organism evidence="2 3">
    <name type="scientific">Arsenicibacter rosenii</name>
    <dbReference type="NCBI Taxonomy" id="1750698"/>
    <lineage>
        <taxon>Bacteria</taxon>
        <taxon>Pseudomonadati</taxon>
        <taxon>Bacteroidota</taxon>
        <taxon>Cytophagia</taxon>
        <taxon>Cytophagales</taxon>
        <taxon>Spirosomataceae</taxon>
        <taxon>Arsenicibacter</taxon>
    </lineage>
</organism>